<evidence type="ECO:0000313" key="12">
    <source>
        <dbReference type="Proteomes" id="UP000824048"/>
    </source>
</evidence>
<feature type="transmembrane region" description="Helical" evidence="9">
    <location>
        <begin position="74"/>
        <end position="95"/>
    </location>
</feature>
<comment type="caution">
    <text evidence="11">The sequence shown here is derived from an EMBL/GenBank/DDBJ whole genome shotgun (WGS) entry which is preliminary data.</text>
</comment>
<dbReference type="GO" id="GO:0090589">
    <property type="term" value="F:protein-phosphocysteine-trehalose phosphotransferase system transporter activity"/>
    <property type="evidence" value="ECO:0007669"/>
    <property type="project" value="TreeGrafter"/>
</dbReference>
<dbReference type="Proteomes" id="UP000824048">
    <property type="component" value="Unassembled WGS sequence"/>
</dbReference>
<reference evidence="11" key="2">
    <citation type="submission" date="2021-04" db="EMBL/GenBank/DDBJ databases">
        <authorList>
            <person name="Gilroy R."/>
        </authorList>
    </citation>
    <scope>NUCLEOTIDE SEQUENCE</scope>
    <source>
        <strain evidence="11">ChiSxjej1B13-11774</strain>
    </source>
</reference>
<dbReference type="InterPro" id="IPR050558">
    <property type="entry name" value="PTS_Sugar-Specific_Components"/>
</dbReference>
<comment type="subcellular location">
    <subcellularLocation>
        <location evidence="1">Cell membrane</location>
        <topology evidence="1">Multi-pass membrane protein</topology>
    </subcellularLocation>
</comment>
<dbReference type="GO" id="GO:0015771">
    <property type="term" value="P:trehalose transport"/>
    <property type="evidence" value="ECO:0007669"/>
    <property type="project" value="TreeGrafter"/>
</dbReference>
<dbReference type="GO" id="GO:0008982">
    <property type="term" value="F:protein-N(PI)-phosphohistidine-sugar phosphotransferase activity"/>
    <property type="evidence" value="ECO:0007669"/>
    <property type="project" value="InterPro"/>
</dbReference>
<evidence type="ECO:0000259" key="10">
    <source>
        <dbReference type="PROSITE" id="PS51103"/>
    </source>
</evidence>
<keyword evidence="5" id="KW-0598">Phosphotransferase system</keyword>
<evidence type="ECO:0000256" key="4">
    <source>
        <dbReference type="ARBA" id="ARBA00022597"/>
    </source>
</evidence>
<proteinExistence type="predicted"/>
<reference evidence="11" key="1">
    <citation type="journal article" date="2021" name="PeerJ">
        <title>Extensive microbial diversity within the chicken gut microbiome revealed by metagenomics and culture.</title>
        <authorList>
            <person name="Gilroy R."/>
            <person name="Ravi A."/>
            <person name="Getino M."/>
            <person name="Pursley I."/>
            <person name="Horton D.L."/>
            <person name="Alikhan N.F."/>
            <person name="Baker D."/>
            <person name="Gharbi K."/>
            <person name="Hall N."/>
            <person name="Watson M."/>
            <person name="Adriaenssens E.M."/>
            <person name="Foster-Nyarko E."/>
            <person name="Jarju S."/>
            <person name="Secka A."/>
            <person name="Antonio M."/>
            <person name="Oren A."/>
            <person name="Chaudhuri R.R."/>
            <person name="La Ragione R."/>
            <person name="Hildebrand F."/>
            <person name="Pallen M.J."/>
        </authorList>
    </citation>
    <scope>NUCLEOTIDE SEQUENCE</scope>
    <source>
        <strain evidence="11">ChiSxjej1B13-11774</strain>
    </source>
</reference>
<sequence length="212" mass="21764">MAVMVPIAFCALAPLGAFLGGYIGNALLTFGDVGGFLAVAVVAALWEFLVMTGMHQVLIVFAISAMMTNGVDNFVLTAGGYATWAAFGMALGAFLRLRNKNEKALALGYFISGILGGVTEPALYGVGFKYKRPFVAMAIGGFLGGLYAGLTHVGTYVMGATNFLSVLGYVSGGTGNMINGCIGCVIALGASAALTYFFGFTAADLEPETATV</sequence>
<keyword evidence="2" id="KW-0813">Transport</keyword>
<feature type="transmembrane region" description="Helical" evidence="9">
    <location>
        <begin position="177"/>
        <end position="198"/>
    </location>
</feature>
<dbReference type="PROSITE" id="PS51103">
    <property type="entry name" value="PTS_EIIC_TYPE_1"/>
    <property type="match status" value="1"/>
</dbReference>
<organism evidence="11 12">
    <name type="scientific">Candidatus Gemmiger excrementigallinarum</name>
    <dbReference type="NCBI Taxonomy" id="2838609"/>
    <lineage>
        <taxon>Bacteria</taxon>
        <taxon>Bacillati</taxon>
        <taxon>Bacillota</taxon>
        <taxon>Clostridia</taxon>
        <taxon>Eubacteriales</taxon>
        <taxon>Gemmiger</taxon>
    </lineage>
</organism>
<dbReference type="InterPro" id="IPR013013">
    <property type="entry name" value="PTS_EIIC_1"/>
</dbReference>
<accession>A0A9D2ERK2</accession>
<name>A0A9D2ERK2_9FIRM</name>
<gene>
    <name evidence="11" type="ORF">H9811_05085</name>
</gene>
<feature type="transmembrane region" description="Helical" evidence="9">
    <location>
        <begin position="107"/>
        <end position="127"/>
    </location>
</feature>
<keyword evidence="7 9" id="KW-1133">Transmembrane helix</keyword>
<keyword evidence="8 9" id="KW-0472">Membrane</keyword>
<evidence type="ECO:0000313" key="11">
    <source>
        <dbReference type="EMBL" id="HIZ41921.1"/>
    </source>
</evidence>
<evidence type="ECO:0000256" key="5">
    <source>
        <dbReference type="ARBA" id="ARBA00022683"/>
    </source>
</evidence>
<feature type="transmembrane region" description="Helical" evidence="9">
    <location>
        <begin position="134"/>
        <end position="157"/>
    </location>
</feature>
<dbReference type="GO" id="GO:0005886">
    <property type="term" value="C:plasma membrane"/>
    <property type="evidence" value="ECO:0007669"/>
    <property type="project" value="UniProtKB-SubCell"/>
</dbReference>
<keyword evidence="3" id="KW-1003">Cell membrane</keyword>
<evidence type="ECO:0000256" key="8">
    <source>
        <dbReference type="ARBA" id="ARBA00023136"/>
    </source>
</evidence>
<feature type="transmembrane region" description="Helical" evidence="9">
    <location>
        <begin position="36"/>
        <end position="62"/>
    </location>
</feature>
<dbReference type="PANTHER" id="PTHR30175">
    <property type="entry name" value="PHOSPHOTRANSFERASE SYSTEM TRANSPORT PROTEIN"/>
    <property type="match status" value="1"/>
</dbReference>
<evidence type="ECO:0000256" key="1">
    <source>
        <dbReference type="ARBA" id="ARBA00004651"/>
    </source>
</evidence>
<protein>
    <submittedName>
        <fullName evidence="11">PTS transporter subunit EIIC</fullName>
    </submittedName>
</protein>
<dbReference type="PANTHER" id="PTHR30175:SF1">
    <property type="entry name" value="PTS SYSTEM ARBUTIN-, CELLOBIOSE-, AND SALICIN-SPECIFIC EIIBC COMPONENT-RELATED"/>
    <property type="match status" value="1"/>
</dbReference>
<feature type="domain" description="PTS EIIC type-1" evidence="10">
    <location>
        <begin position="1"/>
        <end position="212"/>
    </location>
</feature>
<evidence type="ECO:0000256" key="7">
    <source>
        <dbReference type="ARBA" id="ARBA00022989"/>
    </source>
</evidence>
<dbReference type="AlphaFoldDB" id="A0A9D2ERK2"/>
<dbReference type="Pfam" id="PF02378">
    <property type="entry name" value="PTS_EIIC"/>
    <property type="match status" value="1"/>
</dbReference>
<evidence type="ECO:0000256" key="2">
    <source>
        <dbReference type="ARBA" id="ARBA00022448"/>
    </source>
</evidence>
<keyword evidence="6 9" id="KW-0812">Transmembrane</keyword>
<dbReference type="EMBL" id="DXBP01000032">
    <property type="protein sequence ID" value="HIZ41921.1"/>
    <property type="molecule type" value="Genomic_DNA"/>
</dbReference>
<evidence type="ECO:0000256" key="6">
    <source>
        <dbReference type="ARBA" id="ARBA00022692"/>
    </source>
</evidence>
<dbReference type="GO" id="GO:0009401">
    <property type="term" value="P:phosphoenolpyruvate-dependent sugar phosphotransferase system"/>
    <property type="evidence" value="ECO:0007669"/>
    <property type="project" value="UniProtKB-KW"/>
</dbReference>
<keyword evidence="4" id="KW-0762">Sugar transport</keyword>
<evidence type="ECO:0000256" key="3">
    <source>
        <dbReference type="ARBA" id="ARBA00022475"/>
    </source>
</evidence>
<evidence type="ECO:0000256" key="9">
    <source>
        <dbReference type="SAM" id="Phobius"/>
    </source>
</evidence>
<dbReference type="InterPro" id="IPR003352">
    <property type="entry name" value="PTS_EIIC"/>
</dbReference>